<accession>A0AAD7AWH6</accession>
<keyword evidence="3" id="KW-1185">Reference proteome</keyword>
<reference evidence="2" key="1">
    <citation type="submission" date="2023-03" db="EMBL/GenBank/DDBJ databases">
        <title>Massive genome expansion in bonnet fungi (Mycena s.s.) driven by repeated elements and novel gene families across ecological guilds.</title>
        <authorList>
            <consortium name="Lawrence Berkeley National Laboratory"/>
            <person name="Harder C.B."/>
            <person name="Miyauchi S."/>
            <person name="Viragh M."/>
            <person name="Kuo A."/>
            <person name="Thoen E."/>
            <person name="Andreopoulos B."/>
            <person name="Lu D."/>
            <person name="Skrede I."/>
            <person name="Drula E."/>
            <person name="Henrissat B."/>
            <person name="Morin E."/>
            <person name="Kohler A."/>
            <person name="Barry K."/>
            <person name="LaButti K."/>
            <person name="Morin E."/>
            <person name="Salamov A."/>
            <person name="Lipzen A."/>
            <person name="Mereny Z."/>
            <person name="Hegedus B."/>
            <person name="Baldrian P."/>
            <person name="Stursova M."/>
            <person name="Weitz H."/>
            <person name="Taylor A."/>
            <person name="Grigoriev I.V."/>
            <person name="Nagy L.G."/>
            <person name="Martin F."/>
            <person name="Kauserud H."/>
        </authorList>
    </citation>
    <scope>NUCLEOTIDE SEQUENCE</scope>
    <source>
        <strain evidence="2">CBHHK067</strain>
    </source>
</reference>
<organism evidence="2 3">
    <name type="scientific">Mycena rosella</name>
    <name type="common">Pink bonnet</name>
    <name type="synonym">Agaricus rosellus</name>
    <dbReference type="NCBI Taxonomy" id="1033263"/>
    <lineage>
        <taxon>Eukaryota</taxon>
        <taxon>Fungi</taxon>
        <taxon>Dikarya</taxon>
        <taxon>Basidiomycota</taxon>
        <taxon>Agaricomycotina</taxon>
        <taxon>Agaricomycetes</taxon>
        <taxon>Agaricomycetidae</taxon>
        <taxon>Agaricales</taxon>
        <taxon>Marasmiineae</taxon>
        <taxon>Mycenaceae</taxon>
        <taxon>Mycena</taxon>
    </lineage>
</organism>
<proteinExistence type="predicted"/>
<gene>
    <name evidence="2" type="ORF">B0H17DRAFT_1155236</name>
</gene>
<dbReference type="EMBL" id="JARKIE010001525">
    <property type="protein sequence ID" value="KAJ7601601.1"/>
    <property type="molecule type" value="Genomic_DNA"/>
</dbReference>
<comment type="caution">
    <text evidence="2">The sequence shown here is derived from an EMBL/GenBank/DDBJ whole genome shotgun (WGS) entry which is preliminary data.</text>
</comment>
<protein>
    <submittedName>
        <fullName evidence="2">Uncharacterized protein</fullName>
    </submittedName>
</protein>
<feature type="region of interest" description="Disordered" evidence="1">
    <location>
        <begin position="1"/>
        <end position="25"/>
    </location>
</feature>
<evidence type="ECO:0000313" key="2">
    <source>
        <dbReference type="EMBL" id="KAJ7601601.1"/>
    </source>
</evidence>
<sequence length="165" mass="18387">MTVIGEADTPGSDRQQKEAAFANQTSAPRVVEPRLALVKLHCNNRKFSARVPCITVGCLIRVYTVDVDSATAGLQPPVKKYSQSTKCTVGSRTLSRWVVPRDSDKCSARVPYTTMRSMNRFYTVHVDSDSTNKFQPARQKIPPAFSVHRGKSNPGLLRELNQYTE</sequence>
<dbReference type="AlphaFoldDB" id="A0AAD7AWH6"/>
<dbReference type="Proteomes" id="UP001221757">
    <property type="component" value="Unassembled WGS sequence"/>
</dbReference>
<evidence type="ECO:0000313" key="3">
    <source>
        <dbReference type="Proteomes" id="UP001221757"/>
    </source>
</evidence>
<name>A0AAD7AWH6_MYCRO</name>
<evidence type="ECO:0000256" key="1">
    <source>
        <dbReference type="SAM" id="MobiDB-lite"/>
    </source>
</evidence>